<name>A0A7J8B7R2_ROUAE</name>
<organism evidence="2 3">
    <name type="scientific">Rousettus aegyptiacus</name>
    <name type="common">Egyptian fruit bat</name>
    <name type="synonym">Pteropus aegyptiacus</name>
    <dbReference type="NCBI Taxonomy" id="9407"/>
    <lineage>
        <taxon>Eukaryota</taxon>
        <taxon>Metazoa</taxon>
        <taxon>Chordata</taxon>
        <taxon>Craniata</taxon>
        <taxon>Vertebrata</taxon>
        <taxon>Euteleostomi</taxon>
        <taxon>Mammalia</taxon>
        <taxon>Eutheria</taxon>
        <taxon>Laurasiatheria</taxon>
        <taxon>Chiroptera</taxon>
        <taxon>Yinpterochiroptera</taxon>
        <taxon>Pteropodoidea</taxon>
        <taxon>Pteropodidae</taxon>
        <taxon>Rousettinae</taxon>
        <taxon>Rousettus</taxon>
    </lineage>
</organism>
<protein>
    <submittedName>
        <fullName evidence="2">Uncharacterized protein</fullName>
    </submittedName>
</protein>
<gene>
    <name evidence="2" type="ORF">HJG63_010458</name>
</gene>
<evidence type="ECO:0000313" key="3">
    <source>
        <dbReference type="Proteomes" id="UP000593571"/>
    </source>
</evidence>
<accession>A0A7J8B7R2</accession>
<evidence type="ECO:0000313" key="2">
    <source>
        <dbReference type="EMBL" id="KAF6394506.1"/>
    </source>
</evidence>
<dbReference type="Proteomes" id="UP000593571">
    <property type="component" value="Unassembled WGS sequence"/>
</dbReference>
<dbReference type="AlphaFoldDB" id="A0A7J8B7R2"/>
<sequence>MLAEETAVLKSFPPSELSRTRCSEQAPRPPLAPAVGRPCGGPSFRVVMVNGGPTLQPPQRPPGWTRLTFVQQEAQSVGDAFLGRGAIRPGVGRRQPAELLRCWTARASASWQCCPEPSCDPHLGDERERVDVSIWETGNEFLIYSVYNNWCLNVFNVTAAYLPLRILVGVATNDCQTGQAGD</sequence>
<dbReference type="EMBL" id="JACASE010000020">
    <property type="protein sequence ID" value="KAF6394506.1"/>
    <property type="molecule type" value="Genomic_DNA"/>
</dbReference>
<comment type="caution">
    <text evidence="2">The sequence shown here is derived from an EMBL/GenBank/DDBJ whole genome shotgun (WGS) entry which is preliminary data.</text>
</comment>
<reference evidence="2 3" key="1">
    <citation type="journal article" date="2020" name="Nature">
        <title>Six reference-quality genomes reveal evolution of bat adaptations.</title>
        <authorList>
            <person name="Jebb D."/>
            <person name="Huang Z."/>
            <person name="Pippel M."/>
            <person name="Hughes G.M."/>
            <person name="Lavrichenko K."/>
            <person name="Devanna P."/>
            <person name="Winkler S."/>
            <person name="Jermiin L.S."/>
            <person name="Skirmuntt E.C."/>
            <person name="Katzourakis A."/>
            <person name="Burkitt-Gray L."/>
            <person name="Ray D.A."/>
            <person name="Sullivan K.A.M."/>
            <person name="Roscito J.G."/>
            <person name="Kirilenko B.M."/>
            <person name="Davalos L.M."/>
            <person name="Corthals A.P."/>
            <person name="Power M.L."/>
            <person name="Jones G."/>
            <person name="Ransome R.D."/>
            <person name="Dechmann D.K.N."/>
            <person name="Locatelli A.G."/>
            <person name="Puechmaille S.J."/>
            <person name="Fedrigo O."/>
            <person name="Jarvis E.D."/>
            <person name="Hiller M."/>
            <person name="Vernes S.C."/>
            <person name="Myers E.W."/>
            <person name="Teeling E.C."/>
        </authorList>
    </citation>
    <scope>NUCLEOTIDE SEQUENCE [LARGE SCALE GENOMIC DNA]</scope>
    <source>
        <strain evidence="2">MRouAeg1</strain>
        <tissue evidence="2">Muscle</tissue>
    </source>
</reference>
<feature type="region of interest" description="Disordered" evidence="1">
    <location>
        <begin position="1"/>
        <end position="37"/>
    </location>
</feature>
<evidence type="ECO:0000256" key="1">
    <source>
        <dbReference type="SAM" id="MobiDB-lite"/>
    </source>
</evidence>
<keyword evidence="3" id="KW-1185">Reference proteome</keyword>
<proteinExistence type="predicted"/>